<accession>A0AAW1HTG9</accession>
<dbReference type="EMBL" id="JASPKY010000973">
    <property type="protein sequence ID" value="KAK9679808.1"/>
    <property type="molecule type" value="Genomic_DNA"/>
</dbReference>
<protein>
    <submittedName>
        <fullName evidence="11">Cytochrome P450</fullName>
    </submittedName>
</protein>
<dbReference type="InterPro" id="IPR002401">
    <property type="entry name" value="Cyt_P450_E_grp-I"/>
</dbReference>
<evidence type="ECO:0000256" key="6">
    <source>
        <dbReference type="ARBA" id="ARBA00023004"/>
    </source>
</evidence>
<sequence>MLSLTIIIGVLFGGLVYIFNYFRSQLIDNRDINKLPGPSGLQLLWQMLGPNSHCDKFNGMIAFNEKYGSIVKLWVKPFKPAIMVADTELMDKILTSKDHLVKTQMYDLLKPYIGEGLATTSNANVWRQSRKICNTAFQHNTVTGFLPIFQKNMDVFLETLKSETGKPVDTQHVIHLFTLDIIFESLMKQRFGFQEANNPIYINARVDYFSVLTERLYSVLLMNDWIFRFSKHFKKMEGVVSILKKFTLDVVTKAETARKDGVVIEKPKIHLIDILIDNNLSAEILNDQINTFILAGHDTVAQAMSFTLYELSRRSVIQQKLLEEIQSIVGKDSTAEITYKDLQEMKYLEAIVKESLRLHVIVPIIERKISYAIEHNGIRYPKDTTFMFNIDGIHKSEKYFPNPKEYDPNRFMPENAHRLRKNSFIPFSVGPRDCIGKLYAMLEIKLFVAKCIQKFEVLPVENHTLKMLSEIVNKSITGMPVIFKERAA</sequence>
<keyword evidence="4 8" id="KW-0479">Metal-binding</keyword>
<evidence type="ECO:0000313" key="11">
    <source>
        <dbReference type="EMBL" id="KAK9679808.1"/>
    </source>
</evidence>
<keyword evidence="5 9" id="KW-0560">Oxidoreductase</keyword>
<keyword evidence="3 8" id="KW-0349">Heme</keyword>
<feature type="binding site" description="axial binding residue" evidence="8">
    <location>
        <position position="434"/>
    </location>
    <ligand>
        <name>heme</name>
        <dbReference type="ChEBI" id="CHEBI:30413"/>
    </ligand>
    <ligandPart>
        <name>Fe</name>
        <dbReference type="ChEBI" id="CHEBI:18248"/>
    </ligandPart>
</feature>
<evidence type="ECO:0000256" key="7">
    <source>
        <dbReference type="ARBA" id="ARBA00023033"/>
    </source>
</evidence>
<keyword evidence="7 9" id="KW-0503">Monooxygenase</keyword>
<dbReference type="Gene3D" id="1.10.630.10">
    <property type="entry name" value="Cytochrome P450"/>
    <property type="match status" value="1"/>
</dbReference>
<dbReference type="GO" id="GO:0004497">
    <property type="term" value="F:monooxygenase activity"/>
    <property type="evidence" value="ECO:0007669"/>
    <property type="project" value="UniProtKB-KW"/>
</dbReference>
<evidence type="ECO:0000256" key="9">
    <source>
        <dbReference type="RuleBase" id="RU000461"/>
    </source>
</evidence>
<evidence type="ECO:0000256" key="2">
    <source>
        <dbReference type="ARBA" id="ARBA00010617"/>
    </source>
</evidence>
<keyword evidence="10" id="KW-1133">Transmembrane helix</keyword>
<comment type="caution">
    <text evidence="11">The sequence shown here is derived from an EMBL/GenBank/DDBJ whole genome shotgun (WGS) entry which is preliminary data.</text>
</comment>
<dbReference type="AlphaFoldDB" id="A0AAW1HTG9"/>
<evidence type="ECO:0000256" key="10">
    <source>
        <dbReference type="SAM" id="Phobius"/>
    </source>
</evidence>
<evidence type="ECO:0000256" key="3">
    <source>
        <dbReference type="ARBA" id="ARBA00022617"/>
    </source>
</evidence>
<dbReference type="PANTHER" id="PTHR24291">
    <property type="entry name" value="CYTOCHROME P450 FAMILY 4"/>
    <property type="match status" value="1"/>
</dbReference>
<organism evidence="11 12">
    <name type="scientific">Popillia japonica</name>
    <name type="common">Japanese beetle</name>
    <dbReference type="NCBI Taxonomy" id="7064"/>
    <lineage>
        <taxon>Eukaryota</taxon>
        <taxon>Metazoa</taxon>
        <taxon>Ecdysozoa</taxon>
        <taxon>Arthropoda</taxon>
        <taxon>Hexapoda</taxon>
        <taxon>Insecta</taxon>
        <taxon>Pterygota</taxon>
        <taxon>Neoptera</taxon>
        <taxon>Endopterygota</taxon>
        <taxon>Coleoptera</taxon>
        <taxon>Polyphaga</taxon>
        <taxon>Scarabaeiformia</taxon>
        <taxon>Scarabaeidae</taxon>
        <taxon>Rutelinae</taxon>
        <taxon>Popillia</taxon>
    </lineage>
</organism>
<evidence type="ECO:0000256" key="4">
    <source>
        <dbReference type="ARBA" id="ARBA00022723"/>
    </source>
</evidence>
<dbReference type="PROSITE" id="PS00086">
    <property type="entry name" value="CYTOCHROME_P450"/>
    <property type="match status" value="1"/>
</dbReference>
<dbReference type="PRINTS" id="PR00385">
    <property type="entry name" value="P450"/>
</dbReference>
<name>A0AAW1HTG9_POPJA</name>
<gene>
    <name evidence="11" type="ORF">QE152_g39700</name>
</gene>
<dbReference type="SUPFAM" id="SSF48264">
    <property type="entry name" value="Cytochrome P450"/>
    <property type="match status" value="1"/>
</dbReference>
<dbReference type="InterPro" id="IPR050196">
    <property type="entry name" value="Cytochrome_P450_Monoox"/>
</dbReference>
<dbReference type="PRINTS" id="PR00463">
    <property type="entry name" value="EP450I"/>
</dbReference>
<dbReference type="PANTHER" id="PTHR24291:SF187">
    <property type="entry name" value="CYTOCHROME P450 4AE1-RELATED"/>
    <property type="match status" value="1"/>
</dbReference>
<dbReference type="Pfam" id="PF00067">
    <property type="entry name" value="p450"/>
    <property type="match status" value="1"/>
</dbReference>
<dbReference type="InterPro" id="IPR001128">
    <property type="entry name" value="Cyt_P450"/>
</dbReference>
<dbReference type="GO" id="GO:0005506">
    <property type="term" value="F:iron ion binding"/>
    <property type="evidence" value="ECO:0007669"/>
    <property type="project" value="InterPro"/>
</dbReference>
<comment type="similarity">
    <text evidence="2 9">Belongs to the cytochrome P450 family.</text>
</comment>
<keyword evidence="10" id="KW-0472">Membrane</keyword>
<feature type="transmembrane region" description="Helical" evidence="10">
    <location>
        <begin position="6"/>
        <end position="22"/>
    </location>
</feature>
<keyword evidence="6 8" id="KW-0408">Iron</keyword>
<comment type="cofactor">
    <cofactor evidence="1 8">
        <name>heme</name>
        <dbReference type="ChEBI" id="CHEBI:30413"/>
    </cofactor>
</comment>
<keyword evidence="12" id="KW-1185">Reference proteome</keyword>
<keyword evidence="10" id="KW-0812">Transmembrane</keyword>
<evidence type="ECO:0000256" key="8">
    <source>
        <dbReference type="PIRSR" id="PIRSR602401-1"/>
    </source>
</evidence>
<evidence type="ECO:0000256" key="5">
    <source>
        <dbReference type="ARBA" id="ARBA00023002"/>
    </source>
</evidence>
<evidence type="ECO:0000313" key="12">
    <source>
        <dbReference type="Proteomes" id="UP001458880"/>
    </source>
</evidence>
<dbReference type="Proteomes" id="UP001458880">
    <property type="component" value="Unassembled WGS sequence"/>
</dbReference>
<dbReference type="GO" id="GO:0016705">
    <property type="term" value="F:oxidoreductase activity, acting on paired donors, with incorporation or reduction of molecular oxygen"/>
    <property type="evidence" value="ECO:0007669"/>
    <property type="project" value="InterPro"/>
</dbReference>
<evidence type="ECO:0000256" key="1">
    <source>
        <dbReference type="ARBA" id="ARBA00001971"/>
    </source>
</evidence>
<dbReference type="GO" id="GO:0020037">
    <property type="term" value="F:heme binding"/>
    <property type="evidence" value="ECO:0007669"/>
    <property type="project" value="InterPro"/>
</dbReference>
<proteinExistence type="inferred from homology"/>
<dbReference type="InterPro" id="IPR036396">
    <property type="entry name" value="Cyt_P450_sf"/>
</dbReference>
<reference evidence="11 12" key="1">
    <citation type="journal article" date="2024" name="BMC Genomics">
        <title>De novo assembly and annotation of Popillia japonica's genome with initial clues to its potential as an invasive pest.</title>
        <authorList>
            <person name="Cucini C."/>
            <person name="Boschi S."/>
            <person name="Funari R."/>
            <person name="Cardaioli E."/>
            <person name="Iannotti N."/>
            <person name="Marturano G."/>
            <person name="Paoli F."/>
            <person name="Bruttini M."/>
            <person name="Carapelli A."/>
            <person name="Frati F."/>
            <person name="Nardi F."/>
        </authorList>
    </citation>
    <scope>NUCLEOTIDE SEQUENCE [LARGE SCALE GENOMIC DNA]</scope>
    <source>
        <strain evidence="11">DMR45628</strain>
    </source>
</reference>
<dbReference type="InterPro" id="IPR017972">
    <property type="entry name" value="Cyt_P450_CS"/>
</dbReference>